<keyword evidence="8 9" id="KW-0807">Transducer</keyword>
<comment type="subcellular location">
    <subcellularLocation>
        <location evidence="1">Cell membrane</location>
        <topology evidence="1">Multi-pass membrane protein</topology>
    </subcellularLocation>
</comment>
<feature type="transmembrane region" description="Helical" evidence="10">
    <location>
        <begin position="278"/>
        <end position="296"/>
    </location>
</feature>
<evidence type="ECO:0000256" key="10">
    <source>
        <dbReference type="SAM" id="Phobius"/>
    </source>
</evidence>
<evidence type="ECO:0000256" key="6">
    <source>
        <dbReference type="ARBA" id="ARBA00023136"/>
    </source>
</evidence>
<dbReference type="GeneID" id="111130901"/>
<dbReference type="AlphaFoldDB" id="A0A8B8E029"/>
<keyword evidence="3 9" id="KW-0812">Transmembrane</keyword>
<protein>
    <submittedName>
        <fullName evidence="13">Alpha-2A adrenergic receptor-like</fullName>
    </submittedName>
</protein>
<dbReference type="InterPro" id="IPR017452">
    <property type="entry name" value="GPCR_Rhodpsn_7TM"/>
</dbReference>
<dbReference type="SMART" id="SM01381">
    <property type="entry name" value="7TM_GPCR_Srsx"/>
    <property type="match status" value="1"/>
</dbReference>
<gene>
    <name evidence="13" type="primary">LOC111130901</name>
</gene>
<feature type="transmembrane region" description="Helical" evidence="10">
    <location>
        <begin position="97"/>
        <end position="118"/>
    </location>
</feature>
<keyword evidence="12" id="KW-1185">Reference proteome</keyword>
<dbReference type="Gene3D" id="1.20.1070.10">
    <property type="entry name" value="Rhodopsin 7-helix transmembrane proteins"/>
    <property type="match status" value="1"/>
</dbReference>
<dbReference type="PROSITE" id="PS50262">
    <property type="entry name" value="G_PROTEIN_RECEP_F1_2"/>
    <property type="match status" value="1"/>
</dbReference>
<comment type="similarity">
    <text evidence="9">Belongs to the G-protein coupled receptor 1 family.</text>
</comment>
<feature type="transmembrane region" description="Helical" evidence="10">
    <location>
        <begin position="60"/>
        <end position="85"/>
    </location>
</feature>
<keyword evidence="5 9" id="KW-0297">G-protein coupled receptor</keyword>
<evidence type="ECO:0000313" key="12">
    <source>
        <dbReference type="Proteomes" id="UP000694844"/>
    </source>
</evidence>
<dbReference type="GO" id="GO:0004930">
    <property type="term" value="F:G protein-coupled receptor activity"/>
    <property type="evidence" value="ECO:0007669"/>
    <property type="project" value="UniProtKB-KW"/>
</dbReference>
<dbReference type="PANTHER" id="PTHR24249:SF372">
    <property type="entry name" value="G-PROTEIN COUPLED RECEPTORS FAMILY 1 PROFILE DOMAIN-CONTAINING PROTEIN"/>
    <property type="match status" value="1"/>
</dbReference>
<evidence type="ECO:0000313" key="13">
    <source>
        <dbReference type="RefSeq" id="XP_022333882.1"/>
    </source>
</evidence>
<dbReference type="Proteomes" id="UP000694844">
    <property type="component" value="Chromosome 4"/>
</dbReference>
<dbReference type="PROSITE" id="PS00237">
    <property type="entry name" value="G_PROTEIN_RECEP_F1_1"/>
    <property type="match status" value="1"/>
</dbReference>
<dbReference type="Pfam" id="PF00001">
    <property type="entry name" value="7tm_1"/>
    <property type="match status" value="1"/>
</dbReference>
<evidence type="ECO:0000256" key="5">
    <source>
        <dbReference type="ARBA" id="ARBA00023040"/>
    </source>
</evidence>
<evidence type="ECO:0000256" key="8">
    <source>
        <dbReference type="ARBA" id="ARBA00023224"/>
    </source>
</evidence>
<proteinExistence type="inferred from homology"/>
<dbReference type="PANTHER" id="PTHR24249">
    <property type="entry name" value="HISTAMINE RECEPTOR-RELATED G-PROTEIN COUPLED RECEPTOR"/>
    <property type="match status" value="1"/>
</dbReference>
<evidence type="ECO:0000256" key="1">
    <source>
        <dbReference type="ARBA" id="ARBA00004651"/>
    </source>
</evidence>
<keyword evidence="6 10" id="KW-0472">Membrane</keyword>
<dbReference type="OrthoDB" id="10042731at2759"/>
<dbReference type="SUPFAM" id="SSF81321">
    <property type="entry name" value="Family A G protein-coupled receptor-like"/>
    <property type="match status" value="1"/>
</dbReference>
<evidence type="ECO:0000256" key="7">
    <source>
        <dbReference type="ARBA" id="ARBA00023170"/>
    </source>
</evidence>
<organism evidence="12 13">
    <name type="scientific">Crassostrea virginica</name>
    <name type="common">Eastern oyster</name>
    <dbReference type="NCBI Taxonomy" id="6565"/>
    <lineage>
        <taxon>Eukaryota</taxon>
        <taxon>Metazoa</taxon>
        <taxon>Spiralia</taxon>
        <taxon>Lophotrochozoa</taxon>
        <taxon>Mollusca</taxon>
        <taxon>Bivalvia</taxon>
        <taxon>Autobranchia</taxon>
        <taxon>Pteriomorphia</taxon>
        <taxon>Ostreida</taxon>
        <taxon>Ostreoidea</taxon>
        <taxon>Ostreidae</taxon>
        <taxon>Crassostrea</taxon>
    </lineage>
</organism>
<evidence type="ECO:0000256" key="2">
    <source>
        <dbReference type="ARBA" id="ARBA00022475"/>
    </source>
</evidence>
<accession>A0A8B8E029</accession>
<sequence length="427" mass="47823">MENVSSMPGGHGSPQSHRFGAFDYSYIVITALLTPSALCFSTLVIGVIGKFKKLQTPTNFFIASLASADILVALMIPIFTTSLLLPADLNHELVCFIPARLLILSCGASILSLAAVAFDRYIALTNSLEYVQIMTKNKTCLLIASAWFYSGLVVFIPMSFTEGNSEKNLPNMKCGFGKINPRVYLLFASMLFFPACVLIFFCYYKIFAIAKQQSRAIYDQEQSVANAIHTRYVNRDCKYAKTLAVLILVFIVFCFPFQFTLLLIALSGVHVNDEVLNILLYFATFNSVMNPWLYAYKNTHIRSAFRKISLSVSSAFRQTTRHISSSIPQEAPLSSDYKLNQPDSRMDPVDILQQFEMKSDMFGDECWAYEPKKVSVHSVGSTITQNGRKIVVPSLVIEDMEGTPELKIQKTESVSTQDQSVDFMIHM</sequence>
<feature type="transmembrane region" description="Helical" evidence="10">
    <location>
        <begin position="24"/>
        <end position="48"/>
    </location>
</feature>
<keyword evidence="7 9" id="KW-0675">Receptor</keyword>
<dbReference type="KEGG" id="cvn:111130901"/>
<name>A0A8B8E029_CRAVI</name>
<evidence type="ECO:0000256" key="3">
    <source>
        <dbReference type="ARBA" id="ARBA00022692"/>
    </source>
</evidence>
<feature type="transmembrane region" description="Helical" evidence="10">
    <location>
        <begin position="183"/>
        <end position="204"/>
    </location>
</feature>
<dbReference type="InterPro" id="IPR000276">
    <property type="entry name" value="GPCR_Rhodpsn"/>
</dbReference>
<dbReference type="InterPro" id="IPR050569">
    <property type="entry name" value="TAAR"/>
</dbReference>
<feature type="transmembrane region" description="Helical" evidence="10">
    <location>
        <begin position="243"/>
        <end position="266"/>
    </location>
</feature>
<dbReference type="RefSeq" id="XP_022333882.1">
    <property type="nucleotide sequence ID" value="XM_022478174.1"/>
</dbReference>
<dbReference type="GO" id="GO:0005886">
    <property type="term" value="C:plasma membrane"/>
    <property type="evidence" value="ECO:0007669"/>
    <property type="project" value="UniProtKB-SubCell"/>
</dbReference>
<reference evidence="13" key="1">
    <citation type="submission" date="2025-08" db="UniProtKB">
        <authorList>
            <consortium name="RefSeq"/>
        </authorList>
    </citation>
    <scope>IDENTIFICATION</scope>
    <source>
        <tissue evidence="13">Whole sample</tissue>
    </source>
</reference>
<evidence type="ECO:0000259" key="11">
    <source>
        <dbReference type="PROSITE" id="PS50262"/>
    </source>
</evidence>
<keyword evidence="2" id="KW-1003">Cell membrane</keyword>
<keyword evidence="4 10" id="KW-1133">Transmembrane helix</keyword>
<dbReference type="PRINTS" id="PR00237">
    <property type="entry name" value="GPCRRHODOPSN"/>
</dbReference>
<evidence type="ECO:0000256" key="9">
    <source>
        <dbReference type="RuleBase" id="RU000688"/>
    </source>
</evidence>
<feature type="domain" description="G-protein coupled receptors family 1 profile" evidence="11">
    <location>
        <begin position="40"/>
        <end position="294"/>
    </location>
</feature>
<evidence type="ECO:0000256" key="4">
    <source>
        <dbReference type="ARBA" id="ARBA00022989"/>
    </source>
</evidence>
<feature type="transmembrane region" description="Helical" evidence="10">
    <location>
        <begin position="139"/>
        <end position="160"/>
    </location>
</feature>